<dbReference type="FunFam" id="3.30.160.60:FF:002639">
    <property type="entry name" value="Kruppel-Like Factor (Zinc finger protein)"/>
    <property type="match status" value="1"/>
</dbReference>
<evidence type="ECO:0000256" key="7">
    <source>
        <dbReference type="ARBA" id="ARBA00023163"/>
    </source>
</evidence>
<evidence type="ECO:0000313" key="12">
    <source>
        <dbReference type="Proteomes" id="UP000005237"/>
    </source>
</evidence>
<evidence type="ECO:0000256" key="3">
    <source>
        <dbReference type="ARBA" id="ARBA00022771"/>
    </source>
</evidence>
<dbReference type="PANTHER" id="PTHR23235">
    <property type="entry name" value="KRUEPPEL-LIKE TRANSCRIPTION FACTOR"/>
    <property type="match status" value="1"/>
</dbReference>
<dbReference type="InterPro" id="IPR036236">
    <property type="entry name" value="Znf_C2H2_sf"/>
</dbReference>
<keyword evidence="7" id="KW-0804">Transcription</keyword>
<dbReference type="InterPro" id="IPR013087">
    <property type="entry name" value="Znf_C2H2_type"/>
</dbReference>
<evidence type="ECO:0000256" key="6">
    <source>
        <dbReference type="ARBA" id="ARBA00023125"/>
    </source>
</evidence>
<dbReference type="PROSITE" id="PS50157">
    <property type="entry name" value="ZINC_FINGER_C2H2_2"/>
    <property type="match status" value="1"/>
</dbReference>
<dbReference type="AlphaFoldDB" id="A0A8R1HKQ2"/>
<comment type="similarity">
    <text evidence="1">Belongs to the krueppel C2H2-type zinc-finger protein family.</text>
</comment>
<evidence type="ECO:0000256" key="8">
    <source>
        <dbReference type="PROSITE-ProRule" id="PRU00042"/>
    </source>
</evidence>
<sequence>MEQNFAEQFHVVNYSISEVSADTSEMYPQERQATASVSSFSFSSDQSFGKEEEDPRIPLKDRGRVYHPQSSEKPKKVPSKRRDKATLDRLRVHRCLYPGCGKVYTKSSHLTAHERVHSGG</sequence>
<dbReference type="GO" id="GO:0000978">
    <property type="term" value="F:RNA polymerase II cis-regulatory region sequence-specific DNA binding"/>
    <property type="evidence" value="ECO:0007669"/>
    <property type="project" value="TreeGrafter"/>
</dbReference>
<evidence type="ECO:0000256" key="9">
    <source>
        <dbReference type="SAM" id="MobiDB-lite"/>
    </source>
</evidence>
<evidence type="ECO:0000256" key="2">
    <source>
        <dbReference type="ARBA" id="ARBA00022723"/>
    </source>
</evidence>
<organism evidence="11 12">
    <name type="scientific">Caenorhabditis japonica</name>
    <dbReference type="NCBI Taxonomy" id="281687"/>
    <lineage>
        <taxon>Eukaryota</taxon>
        <taxon>Metazoa</taxon>
        <taxon>Ecdysozoa</taxon>
        <taxon>Nematoda</taxon>
        <taxon>Chromadorea</taxon>
        <taxon>Rhabditida</taxon>
        <taxon>Rhabditina</taxon>
        <taxon>Rhabditomorpha</taxon>
        <taxon>Rhabditoidea</taxon>
        <taxon>Rhabditidae</taxon>
        <taxon>Peloderinae</taxon>
        <taxon>Caenorhabditis</taxon>
    </lineage>
</organism>
<dbReference type="GO" id="GO:0000981">
    <property type="term" value="F:DNA-binding transcription factor activity, RNA polymerase II-specific"/>
    <property type="evidence" value="ECO:0007669"/>
    <property type="project" value="TreeGrafter"/>
</dbReference>
<reference evidence="11" key="2">
    <citation type="submission" date="2022-06" db="UniProtKB">
        <authorList>
            <consortium name="EnsemblMetazoa"/>
        </authorList>
    </citation>
    <scope>IDENTIFICATION</scope>
    <source>
        <strain evidence="11">DF5081</strain>
    </source>
</reference>
<evidence type="ECO:0000313" key="11">
    <source>
        <dbReference type="EnsemblMetazoa" id="CJA02603.1"/>
    </source>
</evidence>
<keyword evidence="12" id="KW-1185">Reference proteome</keyword>
<dbReference type="PROSITE" id="PS00028">
    <property type="entry name" value="ZINC_FINGER_C2H2_1"/>
    <property type="match status" value="1"/>
</dbReference>
<dbReference type="PANTHER" id="PTHR23235:SF62">
    <property type="entry name" value="KRUPPEL-LIKE FACTOR 2"/>
    <property type="match status" value="1"/>
</dbReference>
<evidence type="ECO:0000256" key="5">
    <source>
        <dbReference type="ARBA" id="ARBA00023015"/>
    </source>
</evidence>
<feature type="region of interest" description="Disordered" evidence="9">
    <location>
        <begin position="21"/>
        <end position="86"/>
    </location>
</feature>
<dbReference type="GO" id="GO:0008270">
    <property type="term" value="F:zinc ion binding"/>
    <property type="evidence" value="ECO:0007669"/>
    <property type="project" value="UniProtKB-KW"/>
</dbReference>
<keyword evidence="6" id="KW-0238">DNA-binding</keyword>
<dbReference type="SUPFAM" id="SSF57667">
    <property type="entry name" value="beta-beta-alpha zinc fingers"/>
    <property type="match status" value="1"/>
</dbReference>
<evidence type="ECO:0000259" key="10">
    <source>
        <dbReference type="PROSITE" id="PS50157"/>
    </source>
</evidence>
<keyword evidence="2" id="KW-0479">Metal-binding</keyword>
<feature type="domain" description="C2H2-type" evidence="10">
    <location>
        <begin position="93"/>
        <end position="120"/>
    </location>
</feature>
<keyword evidence="5" id="KW-0805">Transcription regulation</keyword>
<dbReference type="Proteomes" id="UP000005237">
    <property type="component" value="Unassembled WGS sequence"/>
</dbReference>
<protein>
    <submittedName>
        <fullName evidence="11">C2H2-type domain-containing protein</fullName>
    </submittedName>
</protein>
<evidence type="ECO:0000256" key="1">
    <source>
        <dbReference type="ARBA" id="ARBA00006991"/>
    </source>
</evidence>
<accession>A0A8R1HKQ2</accession>
<evidence type="ECO:0000256" key="4">
    <source>
        <dbReference type="ARBA" id="ARBA00022833"/>
    </source>
</evidence>
<dbReference type="EnsemblMetazoa" id="CJA02603.1">
    <property type="protein sequence ID" value="CJA02603.1"/>
    <property type="gene ID" value="WBGene00121807"/>
</dbReference>
<name>A0A8R1HKQ2_CAEJA</name>
<dbReference type="Gene3D" id="3.30.160.60">
    <property type="entry name" value="Classic Zinc Finger"/>
    <property type="match status" value="1"/>
</dbReference>
<feature type="compositionally biased region" description="Basic and acidic residues" evidence="9">
    <location>
        <begin position="48"/>
        <end position="75"/>
    </location>
</feature>
<keyword evidence="4" id="KW-0862">Zinc</keyword>
<feature type="compositionally biased region" description="Low complexity" evidence="9">
    <location>
        <begin position="36"/>
        <end position="47"/>
    </location>
</feature>
<keyword evidence="3 8" id="KW-0863">Zinc-finger</keyword>
<reference evidence="12" key="1">
    <citation type="submission" date="2010-08" db="EMBL/GenBank/DDBJ databases">
        <authorList>
            <consortium name="Caenorhabditis japonica Sequencing Consortium"/>
            <person name="Wilson R.K."/>
        </authorList>
    </citation>
    <scope>NUCLEOTIDE SEQUENCE [LARGE SCALE GENOMIC DNA]</scope>
    <source>
        <strain evidence="12">DF5081</strain>
    </source>
</reference>
<proteinExistence type="inferred from homology"/>